<evidence type="ECO:0000259" key="1">
    <source>
        <dbReference type="Pfam" id="PF00501"/>
    </source>
</evidence>
<evidence type="ECO:0000313" key="3">
    <source>
        <dbReference type="EMBL" id="SNR96613.1"/>
    </source>
</evidence>
<dbReference type="InterPro" id="IPR025110">
    <property type="entry name" value="AMP-bd_C"/>
</dbReference>
<dbReference type="EMBL" id="FZNP01000009">
    <property type="protein sequence ID" value="SNR96613.1"/>
    <property type="molecule type" value="Genomic_DNA"/>
</dbReference>
<evidence type="ECO:0000259" key="2">
    <source>
        <dbReference type="Pfam" id="PF13193"/>
    </source>
</evidence>
<organism evidence="3 4">
    <name type="scientific">Actinomadura mexicana</name>
    <dbReference type="NCBI Taxonomy" id="134959"/>
    <lineage>
        <taxon>Bacteria</taxon>
        <taxon>Bacillati</taxon>
        <taxon>Actinomycetota</taxon>
        <taxon>Actinomycetes</taxon>
        <taxon>Streptosporangiales</taxon>
        <taxon>Thermomonosporaceae</taxon>
        <taxon>Actinomadura</taxon>
    </lineage>
</organism>
<dbReference type="InterPro" id="IPR020845">
    <property type="entry name" value="AMP-binding_CS"/>
</dbReference>
<gene>
    <name evidence="3" type="ORF">SAMN06265355_10975</name>
</gene>
<feature type="domain" description="AMP-dependent synthetase/ligase" evidence="1">
    <location>
        <begin position="12"/>
        <end position="380"/>
    </location>
</feature>
<keyword evidence="3" id="KW-0436">Ligase</keyword>
<dbReference type="RefSeq" id="WP_089313924.1">
    <property type="nucleotide sequence ID" value="NZ_FZNP01000009.1"/>
</dbReference>
<evidence type="ECO:0000313" key="4">
    <source>
        <dbReference type="Proteomes" id="UP000198420"/>
    </source>
</evidence>
<dbReference type="PANTHER" id="PTHR43767">
    <property type="entry name" value="LONG-CHAIN-FATTY-ACID--COA LIGASE"/>
    <property type="match status" value="1"/>
</dbReference>
<reference evidence="4" key="1">
    <citation type="submission" date="2017-06" db="EMBL/GenBank/DDBJ databases">
        <authorList>
            <person name="Varghese N."/>
            <person name="Submissions S."/>
        </authorList>
    </citation>
    <scope>NUCLEOTIDE SEQUENCE [LARGE SCALE GENOMIC DNA]</scope>
    <source>
        <strain evidence="4">DSM 44485</strain>
    </source>
</reference>
<dbReference type="SUPFAM" id="SSF56801">
    <property type="entry name" value="Acetyl-CoA synthetase-like"/>
    <property type="match status" value="1"/>
</dbReference>
<dbReference type="OrthoDB" id="9803968at2"/>
<dbReference type="Gene3D" id="3.40.50.12780">
    <property type="entry name" value="N-terminal domain of ligase-like"/>
    <property type="match status" value="1"/>
</dbReference>
<dbReference type="InterPro" id="IPR000873">
    <property type="entry name" value="AMP-dep_synth/lig_dom"/>
</dbReference>
<dbReference type="InterPro" id="IPR045851">
    <property type="entry name" value="AMP-bd_C_sf"/>
</dbReference>
<dbReference type="InterPro" id="IPR042099">
    <property type="entry name" value="ANL_N_sf"/>
</dbReference>
<keyword evidence="4" id="KW-1185">Reference proteome</keyword>
<dbReference type="Pfam" id="PF00501">
    <property type="entry name" value="AMP-binding"/>
    <property type="match status" value="1"/>
</dbReference>
<dbReference type="GO" id="GO:0016878">
    <property type="term" value="F:acid-thiol ligase activity"/>
    <property type="evidence" value="ECO:0007669"/>
    <property type="project" value="UniProtKB-ARBA"/>
</dbReference>
<accession>A0A239ANR8</accession>
<feature type="domain" description="AMP-binding enzyme C-terminal" evidence="2">
    <location>
        <begin position="432"/>
        <end position="498"/>
    </location>
</feature>
<sequence>MLIRAGMLPVDAAARFAGKTALTTAEGTQTFAELDASANRVATGLAALGMGEGERVGVLSHNRAEVVHAWLGCERAGIVRTVLHSHFDMATHADLLEQVDARGLIFDVRFAGAVEAHRDRLGDLLLIAIGDEPPSWAIPWAEMLAAGSPAAEPLDLDEDSPAFIQPTSGTTGSPKPWTVSHRSWAAVVDQNLHHVDTFAPGLAPVGPSDVVLHAHALQWATGFQLLYPYLVRGARTVLVDDSAFDPVQVLDTIVSEGVTGLLLPAPMLDPILDLIELRGGVEHHVRRLVVFFATPEILERTTALLGPVWCHGFGSTEQGAVTTRLLASEVAEDPARIASVGRPASPFFEVAIVDDAGRRVPTGRLGEIVVRSAMSIGHYWGMPDRTAGAFLPGDWFRPADVGHLDGDGFLYYVDRAADSIPTTSGSVYPHAVEAAVLKHPAVANCGVVGLGDDRVVAAVVLKEGLTDTQALREEIDRTAAPGLFPHERPEIVVLDELPCVLGGAKVQRAVLRERLAAES</sequence>
<dbReference type="InterPro" id="IPR050237">
    <property type="entry name" value="ATP-dep_AMP-bd_enzyme"/>
</dbReference>
<protein>
    <submittedName>
        <fullName evidence="3">Acyl-CoA synthetase (AMP-forming)/AMP-acid ligase II</fullName>
    </submittedName>
</protein>
<dbReference type="Gene3D" id="3.30.300.30">
    <property type="match status" value="1"/>
</dbReference>
<dbReference type="AlphaFoldDB" id="A0A239ANR8"/>
<dbReference type="PROSITE" id="PS00455">
    <property type="entry name" value="AMP_BINDING"/>
    <property type="match status" value="1"/>
</dbReference>
<proteinExistence type="predicted"/>
<dbReference type="Pfam" id="PF13193">
    <property type="entry name" value="AMP-binding_C"/>
    <property type="match status" value="1"/>
</dbReference>
<name>A0A239ANR8_9ACTN</name>
<dbReference type="Proteomes" id="UP000198420">
    <property type="component" value="Unassembled WGS sequence"/>
</dbReference>
<dbReference type="PANTHER" id="PTHR43767:SF1">
    <property type="entry name" value="NONRIBOSOMAL PEPTIDE SYNTHASE PES1 (EUROFUNG)-RELATED"/>
    <property type="match status" value="1"/>
</dbReference>